<evidence type="ECO:0000256" key="3">
    <source>
        <dbReference type="HAMAP-Rule" id="MF_00632"/>
    </source>
</evidence>
<dbReference type="InterPro" id="IPR036183">
    <property type="entry name" value="YajQ-like_sf"/>
</dbReference>
<comment type="function">
    <text evidence="3">Nucleotide-binding protein.</text>
</comment>
<dbReference type="Proteomes" id="UP000030341">
    <property type="component" value="Chromosome 1"/>
</dbReference>
<dbReference type="NCBIfam" id="NF003819">
    <property type="entry name" value="PRK05412.1"/>
    <property type="match status" value="1"/>
</dbReference>
<sequence length="160" mass="18254">MPSFDIVSEVEMTEAKNAVDNSNRELDTRYDFRGVEASFEFAKEIITMKADSDFQLNQMFDILAAKAVKRGLDVKSFEVKDVVHTGKTYSQQVMIKQGIEKDIAKKIVKLIKDSKVKVQSAIQGEEVRVTGKKRDDLQAIMQLVREADLGQPFQFKNFRD</sequence>
<reference evidence="4 5" key="1">
    <citation type="submission" date="2014-11" db="EMBL/GenBank/DDBJ databases">
        <title>Complete Genome Sequence of Pseudoalteromonas sp. Strain OCN003 Isolated from Kaneohe Bay, Oahu, Hawaii.</title>
        <authorList>
            <person name="Beurmann S."/>
            <person name="Videau P."/>
            <person name="Ushijima B."/>
            <person name="Smith A.M."/>
            <person name="Aeby G.S."/>
            <person name="Callahan S.M."/>
            <person name="Belcaid M."/>
        </authorList>
    </citation>
    <scope>NUCLEOTIDE SEQUENCE [LARGE SCALE GENOMIC DNA]</scope>
    <source>
        <strain evidence="4 5">OCN003</strain>
    </source>
</reference>
<evidence type="ECO:0000256" key="1">
    <source>
        <dbReference type="ARBA" id="ARBA00022741"/>
    </source>
</evidence>
<dbReference type="EMBL" id="CP009888">
    <property type="protein sequence ID" value="AIY63871.1"/>
    <property type="molecule type" value="Genomic_DNA"/>
</dbReference>
<dbReference type="GO" id="GO:0005829">
    <property type="term" value="C:cytosol"/>
    <property type="evidence" value="ECO:0007669"/>
    <property type="project" value="TreeGrafter"/>
</dbReference>
<accession>A0A0A7ECQ6</accession>
<dbReference type="InterPro" id="IPR035571">
    <property type="entry name" value="UPF0234-like_C"/>
</dbReference>
<dbReference type="FunFam" id="3.30.70.860:FF:000001">
    <property type="entry name" value="UPF0234 protein YajQ"/>
    <property type="match status" value="1"/>
</dbReference>
<organism evidence="4 5">
    <name type="scientific">Pseudoalteromonas piratica</name>
    <dbReference type="NCBI Taxonomy" id="1348114"/>
    <lineage>
        <taxon>Bacteria</taxon>
        <taxon>Pseudomonadati</taxon>
        <taxon>Pseudomonadota</taxon>
        <taxon>Gammaproteobacteria</taxon>
        <taxon>Alteromonadales</taxon>
        <taxon>Pseudoalteromonadaceae</taxon>
        <taxon>Pseudoalteromonas</taxon>
    </lineage>
</organism>
<evidence type="ECO:0000313" key="4">
    <source>
        <dbReference type="EMBL" id="AIY63871.1"/>
    </source>
</evidence>
<name>A0A0A7ECQ6_9GAMM</name>
<protein>
    <recommendedName>
        <fullName evidence="3">Nucleotide-binding protein OM33_00880</fullName>
    </recommendedName>
</protein>
<dbReference type="SUPFAM" id="SSF89963">
    <property type="entry name" value="YajQ-like"/>
    <property type="match status" value="2"/>
</dbReference>
<dbReference type="PANTHER" id="PTHR30476:SF0">
    <property type="entry name" value="UPF0234 PROTEIN YAJQ"/>
    <property type="match status" value="1"/>
</dbReference>
<dbReference type="eggNOG" id="COG1666">
    <property type="taxonomic scope" value="Bacteria"/>
</dbReference>
<dbReference type="InterPro" id="IPR007551">
    <property type="entry name" value="YajQ/Smlt4090-like"/>
</dbReference>
<gene>
    <name evidence="4" type="ORF">OM33_00880</name>
</gene>
<dbReference type="HAMAP" id="MF_00632">
    <property type="entry name" value="UPF0234"/>
    <property type="match status" value="1"/>
</dbReference>
<keyword evidence="5" id="KW-1185">Reference proteome</keyword>
<dbReference type="HOGENOM" id="CLU_099839_1_0_6"/>
<dbReference type="OrthoDB" id="9801447at2"/>
<dbReference type="STRING" id="1348114.OM33_00880"/>
<dbReference type="GO" id="GO:0000166">
    <property type="term" value="F:nucleotide binding"/>
    <property type="evidence" value="ECO:0007669"/>
    <property type="project" value="UniProtKB-UniRule"/>
</dbReference>
<dbReference type="KEGG" id="pseo:OM33_00880"/>
<dbReference type="PANTHER" id="PTHR30476">
    <property type="entry name" value="UPF0234 PROTEIN YAJQ"/>
    <property type="match status" value="1"/>
</dbReference>
<dbReference type="Gene3D" id="3.30.70.990">
    <property type="entry name" value="YajQ-like, domain 2"/>
    <property type="match status" value="1"/>
</dbReference>
<comment type="similarity">
    <text evidence="2 3">Belongs to the YajQ family.</text>
</comment>
<dbReference type="CDD" id="cd11740">
    <property type="entry name" value="YajQ_like"/>
    <property type="match status" value="1"/>
</dbReference>
<dbReference type="AlphaFoldDB" id="A0A0A7ECQ6"/>
<proteinExistence type="inferred from homology"/>
<dbReference type="InterPro" id="IPR035570">
    <property type="entry name" value="UPF0234_N"/>
</dbReference>
<keyword evidence="1 3" id="KW-0547">Nucleotide-binding</keyword>
<evidence type="ECO:0000313" key="5">
    <source>
        <dbReference type="Proteomes" id="UP000030341"/>
    </source>
</evidence>
<dbReference type="Gene3D" id="3.30.70.860">
    <property type="match status" value="1"/>
</dbReference>
<dbReference type="RefSeq" id="WP_038637515.1">
    <property type="nucleotide sequence ID" value="NZ_CP009888.1"/>
</dbReference>
<evidence type="ECO:0000256" key="2">
    <source>
        <dbReference type="ARBA" id="ARBA00093450"/>
    </source>
</evidence>
<dbReference type="Pfam" id="PF04461">
    <property type="entry name" value="YajQ"/>
    <property type="match status" value="1"/>
</dbReference>